<keyword evidence="3 4" id="KW-0472">Membrane</keyword>
<proteinExistence type="predicted"/>
<keyword evidence="7" id="KW-1185">Reference proteome</keyword>
<feature type="transmembrane region" description="Helical" evidence="4">
    <location>
        <begin position="384"/>
        <end position="404"/>
    </location>
</feature>
<feature type="transmembrane region" description="Helical" evidence="4">
    <location>
        <begin position="59"/>
        <end position="84"/>
    </location>
</feature>
<organism evidence="6 7">
    <name type="scientific">Shewanella baltica (strain OS155 / ATCC BAA-1091)</name>
    <dbReference type="NCBI Taxonomy" id="325240"/>
    <lineage>
        <taxon>Bacteria</taxon>
        <taxon>Pseudomonadati</taxon>
        <taxon>Pseudomonadota</taxon>
        <taxon>Gammaproteobacteria</taxon>
        <taxon>Alteromonadales</taxon>
        <taxon>Shewanellaceae</taxon>
        <taxon>Shewanella</taxon>
    </lineage>
</organism>
<feature type="transmembrane region" description="Helical" evidence="4">
    <location>
        <begin position="269"/>
        <end position="287"/>
    </location>
</feature>
<keyword evidence="2 4" id="KW-1133">Transmembrane helix</keyword>
<feature type="domain" description="Major facilitator superfamily (MFS) profile" evidence="5">
    <location>
        <begin position="30"/>
        <end position="410"/>
    </location>
</feature>
<dbReference type="EMBL" id="CP000563">
    <property type="protein sequence ID" value="ABN61213.1"/>
    <property type="molecule type" value="Genomic_DNA"/>
</dbReference>
<dbReference type="SUPFAM" id="SSF103473">
    <property type="entry name" value="MFS general substrate transporter"/>
    <property type="match status" value="1"/>
</dbReference>
<dbReference type="KEGG" id="sbl:Sbal_1704"/>
<dbReference type="Pfam" id="PF07690">
    <property type="entry name" value="MFS_1"/>
    <property type="match status" value="1"/>
</dbReference>
<dbReference type="Gene3D" id="1.20.1250.20">
    <property type="entry name" value="MFS general substrate transporter like domains"/>
    <property type="match status" value="1"/>
</dbReference>
<evidence type="ECO:0000259" key="5">
    <source>
        <dbReference type="PROSITE" id="PS50850"/>
    </source>
</evidence>
<gene>
    <name evidence="6" type="ordered locus">Sbal_1704</name>
</gene>
<accession>A3D3A0</accession>
<protein>
    <submittedName>
        <fullName evidence="6">Major facilitator superfamily MFS_1</fullName>
    </submittedName>
</protein>
<dbReference type="HOGENOM" id="CLU_001265_23_0_6"/>
<feature type="transmembrane region" description="Helical" evidence="4">
    <location>
        <begin position="294"/>
        <end position="313"/>
    </location>
</feature>
<dbReference type="OrthoDB" id="9812221at2"/>
<dbReference type="InterPro" id="IPR036259">
    <property type="entry name" value="MFS_trans_sf"/>
</dbReference>
<feature type="transmembrane region" description="Helical" evidence="4">
    <location>
        <begin position="357"/>
        <end position="378"/>
    </location>
</feature>
<evidence type="ECO:0000256" key="3">
    <source>
        <dbReference type="ARBA" id="ARBA00023136"/>
    </source>
</evidence>
<feature type="transmembrane region" description="Helical" evidence="4">
    <location>
        <begin position="119"/>
        <end position="142"/>
    </location>
</feature>
<name>A3D3A0_SHEB5</name>
<feature type="transmembrane region" description="Helical" evidence="4">
    <location>
        <begin position="184"/>
        <end position="203"/>
    </location>
</feature>
<feature type="transmembrane region" description="Helical" evidence="4">
    <location>
        <begin position="26"/>
        <end position="47"/>
    </location>
</feature>
<evidence type="ECO:0000256" key="1">
    <source>
        <dbReference type="ARBA" id="ARBA00022692"/>
    </source>
</evidence>
<dbReference type="GO" id="GO:0022857">
    <property type="term" value="F:transmembrane transporter activity"/>
    <property type="evidence" value="ECO:0007669"/>
    <property type="project" value="InterPro"/>
</dbReference>
<dbReference type="PANTHER" id="PTHR42910">
    <property type="entry name" value="TRANSPORTER SCO4007-RELATED"/>
    <property type="match status" value="1"/>
</dbReference>
<evidence type="ECO:0000313" key="6">
    <source>
        <dbReference type="EMBL" id="ABN61213.1"/>
    </source>
</evidence>
<dbReference type="InterPro" id="IPR011701">
    <property type="entry name" value="MFS"/>
</dbReference>
<dbReference type="PANTHER" id="PTHR42910:SF1">
    <property type="entry name" value="MAJOR FACILITATOR SUPERFAMILY (MFS) PROFILE DOMAIN-CONTAINING PROTEIN"/>
    <property type="match status" value="1"/>
</dbReference>
<dbReference type="RefSeq" id="WP_011846527.1">
    <property type="nucleotide sequence ID" value="NC_009052.1"/>
</dbReference>
<feature type="transmembrane region" description="Helical" evidence="4">
    <location>
        <begin position="154"/>
        <end position="172"/>
    </location>
</feature>
<sequence length="426" mass="44961">MNSQIKNRHSTTECSSPLAQTNTQGISTGTTIIFAIACGLSVANVYFAHPLLDTMAADFGISASVIGLIVTLTQIGYACGLLFIVPLGDILDRRKLIVAQGLLSAIALTVVATTHNESVLFVAMVAVGLLAVVVQVLVAFAAMLASSTTRGKTVGMVTSGIVIGLLLARFISGVLADLGGWRTVYMTSAVTTLFMAILLYRILPRETTTRTSASYPALLRSVLTLFVEEPVLRVRAILALLIFTIFSIFWTALVLPLSAPPYLMSHTQIGLFGLAGLAGVFAAAWAGHLADRGLGQWTSGISLMLLLLSWVFIAQLNSSIVALVIGVIILDLAVQAVHVTNQSMIFAIRPEAHSRLVAGYMLFYSIGSAIGAIASTAVYDSAGWNGVCILGTAISIVAVIFWAATAHIGRAQLQATLTASQLKIRI</sequence>
<dbReference type="CDD" id="cd17324">
    <property type="entry name" value="MFS_NepI_like"/>
    <property type="match status" value="1"/>
</dbReference>
<dbReference type="Proteomes" id="UP000001557">
    <property type="component" value="Chromosome"/>
</dbReference>
<feature type="transmembrane region" description="Helical" evidence="4">
    <location>
        <begin position="319"/>
        <end position="337"/>
    </location>
</feature>
<feature type="transmembrane region" description="Helical" evidence="4">
    <location>
        <begin position="96"/>
        <end position="113"/>
    </location>
</feature>
<keyword evidence="1 4" id="KW-0812">Transmembrane</keyword>
<dbReference type="InterPro" id="IPR020846">
    <property type="entry name" value="MFS_dom"/>
</dbReference>
<evidence type="ECO:0000256" key="2">
    <source>
        <dbReference type="ARBA" id="ARBA00022989"/>
    </source>
</evidence>
<reference evidence="6 7" key="1">
    <citation type="submission" date="2007-02" db="EMBL/GenBank/DDBJ databases">
        <title>Complete sequence of chromosome of Shewanella baltica OS155.</title>
        <authorList>
            <consortium name="US DOE Joint Genome Institute"/>
            <person name="Copeland A."/>
            <person name="Lucas S."/>
            <person name="Lapidus A."/>
            <person name="Barry K."/>
            <person name="Detter J.C."/>
            <person name="Glavina del Rio T."/>
            <person name="Hammon N."/>
            <person name="Israni S."/>
            <person name="Dalin E."/>
            <person name="Tice H."/>
            <person name="Pitluck S."/>
            <person name="Sims D.R."/>
            <person name="Brettin T."/>
            <person name="Bruce D."/>
            <person name="Han C."/>
            <person name="Tapia R."/>
            <person name="Brainard J."/>
            <person name="Schmutz J."/>
            <person name="Larimer F."/>
            <person name="Land M."/>
            <person name="Hauser L."/>
            <person name="Kyrpides N."/>
            <person name="Mikhailova N."/>
            <person name="Brettar I."/>
            <person name="Klappenbach J."/>
            <person name="Konstantinidis K."/>
            <person name="Rodrigues J."/>
            <person name="Tiedje J."/>
            <person name="Richardson P."/>
        </authorList>
    </citation>
    <scope>NUCLEOTIDE SEQUENCE [LARGE SCALE GENOMIC DNA]</scope>
    <source>
        <strain evidence="7">OS155 / ATCC BAA-1091</strain>
    </source>
</reference>
<evidence type="ECO:0000313" key="7">
    <source>
        <dbReference type="Proteomes" id="UP000001557"/>
    </source>
</evidence>
<feature type="transmembrane region" description="Helical" evidence="4">
    <location>
        <begin position="236"/>
        <end position="257"/>
    </location>
</feature>
<dbReference type="STRING" id="325240.Sbal_1704"/>
<dbReference type="AlphaFoldDB" id="A3D3A0"/>
<evidence type="ECO:0000256" key="4">
    <source>
        <dbReference type="SAM" id="Phobius"/>
    </source>
</evidence>
<dbReference type="PROSITE" id="PS50850">
    <property type="entry name" value="MFS"/>
    <property type="match status" value="1"/>
</dbReference>